<evidence type="ECO:0000256" key="5">
    <source>
        <dbReference type="PROSITE-ProRule" id="PRU00042"/>
    </source>
</evidence>
<dbReference type="InterPro" id="IPR036236">
    <property type="entry name" value="Znf_C2H2_sf"/>
</dbReference>
<dbReference type="PROSITE" id="PS50157">
    <property type="entry name" value="ZINC_FINGER_C2H2_2"/>
    <property type="match status" value="2"/>
</dbReference>
<evidence type="ECO:0000256" key="3">
    <source>
        <dbReference type="ARBA" id="ARBA00022771"/>
    </source>
</evidence>
<protein>
    <submittedName>
        <fullName evidence="8">C2H2-type domain-containing protein</fullName>
    </submittedName>
</protein>
<accession>A0A914X6D6</accession>
<dbReference type="Proteomes" id="UP000887566">
    <property type="component" value="Unplaced"/>
</dbReference>
<dbReference type="Gene3D" id="3.30.160.60">
    <property type="entry name" value="Classic Zinc Finger"/>
    <property type="match status" value="1"/>
</dbReference>
<dbReference type="PANTHER" id="PTHR24379">
    <property type="entry name" value="KRAB AND ZINC FINGER DOMAIN-CONTAINING"/>
    <property type="match status" value="1"/>
</dbReference>
<keyword evidence="3 5" id="KW-0863">Zinc-finger</keyword>
<dbReference type="PROSITE" id="PS00028">
    <property type="entry name" value="ZINC_FINGER_C2H2_1"/>
    <property type="match status" value="2"/>
</dbReference>
<keyword evidence="1" id="KW-0479">Metal-binding</keyword>
<dbReference type="Pfam" id="PF25412">
    <property type="entry name" value="zf-C2H2_ZNF592"/>
    <property type="match status" value="1"/>
</dbReference>
<name>A0A914X6D6_9BILA</name>
<sequence length="376" mass="42975">MVPINFAAQQRATLHSTKTKDPLLELLEFKDVESRDVHVPDGFDGKCHECVGCGNKYALKTSLKFHLDRCVMHVEVHCGKCRENKTFYNRCRYKEHALSHDQSPAKIFSDIQVSIIHANSVEKLFDQWFNMTSFKQASSLPVLYRIEHGKQWEPLNGSPDLVKSTPIAPSPAVVTYRCTECRKQLSTADELRTHFAYNLPQHQRQSSSVALSHHLLEHKTAPTVLNAWRCSNCSMFYANFETVVQHTASAHCPFVFKCYQCNISSKDPKVMQEHAMRYHPEIAANLHVSENPAFLAIKCFACDQLLEGKEALIAHVRTHMSVNKPFKIYRCPVCGRLLENKSGLIAHYDRVHRLKLSVDDIKETLFTGNNRKRPLT</sequence>
<keyword evidence="7" id="KW-1185">Reference proteome</keyword>
<dbReference type="SUPFAM" id="SSF57667">
    <property type="entry name" value="beta-beta-alpha zinc fingers"/>
    <property type="match status" value="1"/>
</dbReference>
<feature type="domain" description="C2H2-type" evidence="6">
    <location>
        <begin position="329"/>
        <end position="352"/>
    </location>
</feature>
<reference evidence="8" key="1">
    <citation type="submission" date="2022-11" db="UniProtKB">
        <authorList>
            <consortium name="WormBaseParasite"/>
        </authorList>
    </citation>
    <scope>IDENTIFICATION</scope>
</reference>
<dbReference type="InterPro" id="IPR057356">
    <property type="entry name" value="Znf-C2H2_ZNF592"/>
</dbReference>
<dbReference type="SMART" id="SM00355">
    <property type="entry name" value="ZnF_C2H2"/>
    <property type="match status" value="7"/>
</dbReference>
<evidence type="ECO:0000256" key="2">
    <source>
        <dbReference type="ARBA" id="ARBA00022737"/>
    </source>
</evidence>
<evidence type="ECO:0000313" key="8">
    <source>
        <dbReference type="WBParaSite" id="PSAMB.scaffold6916size8592.g29296.t1"/>
    </source>
</evidence>
<evidence type="ECO:0000256" key="1">
    <source>
        <dbReference type="ARBA" id="ARBA00022723"/>
    </source>
</evidence>
<feature type="domain" description="C2H2-type" evidence="6">
    <location>
        <begin position="176"/>
        <end position="207"/>
    </location>
</feature>
<dbReference type="InterPro" id="IPR013087">
    <property type="entry name" value="Znf_C2H2_type"/>
</dbReference>
<evidence type="ECO:0000256" key="4">
    <source>
        <dbReference type="ARBA" id="ARBA00022833"/>
    </source>
</evidence>
<keyword evidence="4" id="KW-0862">Zinc</keyword>
<keyword evidence="2" id="KW-0677">Repeat</keyword>
<dbReference type="AlphaFoldDB" id="A0A914X6D6"/>
<evidence type="ECO:0000313" key="7">
    <source>
        <dbReference type="Proteomes" id="UP000887566"/>
    </source>
</evidence>
<dbReference type="GO" id="GO:0008270">
    <property type="term" value="F:zinc ion binding"/>
    <property type="evidence" value="ECO:0007669"/>
    <property type="project" value="UniProtKB-KW"/>
</dbReference>
<organism evidence="7 8">
    <name type="scientific">Plectus sambesii</name>
    <dbReference type="NCBI Taxonomy" id="2011161"/>
    <lineage>
        <taxon>Eukaryota</taxon>
        <taxon>Metazoa</taxon>
        <taxon>Ecdysozoa</taxon>
        <taxon>Nematoda</taxon>
        <taxon>Chromadorea</taxon>
        <taxon>Plectida</taxon>
        <taxon>Plectina</taxon>
        <taxon>Plectoidea</taxon>
        <taxon>Plectidae</taxon>
        <taxon>Plectus</taxon>
    </lineage>
</organism>
<evidence type="ECO:0000259" key="6">
    <source>
        <dbReference type="PROSITE" id="PS50157"/>
    </source>
</evidence>
<dbReference type="WBParaSite" id="PSAMB.scaffold6916size8592.g29296.t1">
    <property type="protein sequence ID" value="PSAMB.scaffold6916size8592.g29296.t1"/>
    <property type="gene ID" value="PSAMB.scaffold6916size8592.g29296"/>
</dbReference>
<dbReference type="PANTHER" id="PTHR24379:SF121">
    <property type="entry name" value="C2H2-TYPE DOMAIN-CONTAINING PROTEIN"/>
    <property type="match status" value="1"/>
</dbReference>
<proteinExistence type="predicted"/>